<keyword evidence="2" id="KW-1185">Reference proteome</keyword>
<comment type="caution">
    <text evidence="1">The sequence shown here is derived from an EMBL/GenBank/DDBJ whole genome shotgun (WGS) entry which is preliminary data.</text>
</comment>
<evidence type="ECO:0000313" key="1">
    <source>
        <dbReference type="EMBL" id="RKH71999.1"/>
    </source>
</evidence>
<dbReference type="OrthoDB" id="9943394at2"/>
<dbReference type="RefSeq" id="WP_120546922.1">
    <property type="nucleotide sequence ID" value="NZ_RAWM01000011.1"/>
</dbReference>
<name>A0A3A8QT65_9BACT</name>
<organism evidence="1 2">
    <name type="scientific">Corallococcus interemptor</name>
    <dbReference type="NCBI Taxonomy" id="2316720"/>
    <lineage>
        <taxon>Bacteria</taxon>
        <taxon>Pseudomonadati</taxon>
        <taxon>Myxococcota</taxon>
        <taxon>Myxococcia</taxon>
        <taxon>Myxococcales</taxon>
        <taxon>Cystobacterineae</taxon>
        <taxon>Myxococcaceae</taxon>
        <taxon>Corallococcus</taxon>
    </lineage>
</organism>
<dbReference type="AlphaFoldDB" id="A0A3A8QT65"/>
<evidence type="ECO:0000313" key="2">
    <source>
        <dbReference type="Proteomes" id="UP000282656"/>
    </source>
</evidence>
<dbReference type="Proteomes" id="UP000282656">
    <property type="component" value="Unassembled WGS sequence"/>
</dbReference>
<protein>
    <submittedName>
        <fullName evidence="1">Uncharacterized protein</fullName>
    </submittedName>
</protein>
<gene>
    <name evidence="1" type="ORF">D7X96_06515</name>
</gene>
<sequence length="155" mass="17610">MARLQWGLGLTCLLLGTSAGATHPSIRAKFKTDYREQRFEQLTADDAETREEIPAEGTLEGPFLRLFSEVIQKQNNFKFATWVLCVSPTPEDEGTALLVDSVSRVEMPGKKGHELVVSYRRLKNPDRQSTRKVWPYAVLMAYGWHDRVRCQAAPE</sequence>
<proteinExistence type="predicted"/>
<reference evidence="2" key="1">
    <citation type="submission" date="2018-09" db="EMBL/GenBank/DDBJ databases">
        <authorList>
            <person name="Livingstone P.G."/>
            <person name="Whitworth D.E."/>
        </authorList>
    </citation>
    <scope>NUCLEOTIDE SEQUENCE [LARGE SCALE GENOMIC DNA]</scope>
    <source>
        <strain evidence="2">AB047A</strain>
    </source>
</reference>
<accession>A0A3A8QT65</accession>
<dbReference type="EMBL" id="RAWM01000011">
    <property type="protein sequence ID" value="RKH71999.1"/>
    <property type="molecule type" value="Genomic_DNA"/>
</dbReference>